<feature type="transmembrane region" description="Helical" evidence="8">
    <location>
        <begin position="12"/>
        <end position="31"/>
    </location>
</feature>
<dbReference type="RefSeq" id="WP_330957621.1">
    <property type="nucleotide sequence ID" value="NZ_JAZGJQ010000002.1"/>
</dbReference>
<feature type="transmembrane region" description="Helical" evidence="8">
    <location>
        <begin position="213"/>
        <end position="233"/>
    </location>
</feature>
<evidence type="ECO:0000256" key="5">
    <source>
        <dbReference type="ARBA" id="ARBA00022692"/>
    </source>
</evidence>
<evidence type="ECO:0000313" key="10">
    <source>
        <dbReference type="Proteomes" id="UP001332931"/>
    </source>
</evidence>
<evidence type="ECO:0000256" key="1">
    <source>
        <dbReference type="ARBA" id="ARBA00004651"/>
    </source>
</evidence>
<protein>
    <submittedName>
        <fullName evidence="9">ABC transporter permease</fullName>
    </submittedName>
</protein>
<keyword evidence="10" id="KW-1185">Reference proteome</keyword>
<comment type="caution">
    <text evidence="9">The sequence shown here is derived from an EMBL/GenBank/DDBJ whole genome shotgun (WGS) entry which is preliminary data.</text>
</comment>
<keyword evidence="5 8" id="KW-0812">Transmembrane</keyword>
<keyword evidence="7 8" id="KW-0472">Membrane</keyword>
<keyword evidence="2" id="KW-0813">Transport</keyword>
<evidence type="ECO:0000313" key="9">
    <source>
        <dbReference type="EMBL" id="MEE6146854.1"/>
    </source>
</evidence>
<feature type="transmembrane region" description="Helical" evidence="8">
    <location>
        <begin position="37"/>
        <end position="60"/>
    </location>
</feature>
<comment type="subcellular location">
    <subcellularLocation>
        <location evidence="1">Cell membrane</location>
        <topology evidence="1">Multi-pass membrane protein</topology>
    </subcellularLocation>
</comment>
<dbReference type="InterPro" id="IPR001851">
    <property type="entry name" value="ABC_transp_permease"/>
</dbReference>
<feature type="transmembrane region" description="Helical" evidence="8">
    <location>
        <begin position="161"/>
        <end position="182"/>
    </location>
</feature>
<dbReference type="CDD" id="cd06579">
    <property type="entry name" value="TM_PBP1_transp_AraH_like"/>
    <property type="match status" value="1"/>
</dbReference>
<evidence type="ECO:0000256" key="2">
    <source>
        <dbReference type="ARBA" id="ARBA00022448"/>
    </source>
</evidence>
<organism evidence="9 10">
    <name type="scientific">Olsenella absiana</name>
    <dbReference type="NCBI Taxonomy" id="3115222"/>
    <lineage>
        <taxon>Bacteria</taxon>
        <taxon>Bacillati</taxon>
        <taxon>Actinomycetota</taxon>
        <taxon>Coriobacteriia</taxon>
        <taxon>Coriobacteriales</taxon>
        <taxon>Atopobiaceae</taxon>
        <taxon>Olsenella</taxon>
    </lineage>
</organism>
<keyword evidence="3" id="KW-1003">Cell membrane</keyword>
<reference evidence="9 10" key="1">
    <citation type="submission" date="2024-01" db="EMBL/GenBank/DDBJ databases">
        <title>Description of Olsenella sp. nov., isolated from pig feces.</title>
        <authorList>
            <person name="Chang Y.-H."/>
        </authorList>
    </citation>
    <scope>NUCLEOTIDE SEQUENCE [LARGE SCALE GENOMIC DNA]</scope>
    <source>
        <strain evidence="9 10">YH-ols2223</strain>
    </source>
</reference>
<dbReference type="PANTHER" id="PTHR32196:SF21">
    <property type="entry name" value="ABC TRANSPORTER PERMEASE PROTEIN YPHD-RELATED"/>
    <property type="match status" value="1"/>
</dbReference>
<evidence type="ECO:0000256" key="7">
    <source>
        <dbReference type="ARBA" id="ARBA00023136"/>
    </source>
</evidence>
<gene>
    <name evidence="9" type="ORF">VXJ25_02410</name>
</gene>
<proteinExistence type="predicted"/>
<dbReference type="EMBL" id="JAZGJQ010000002">
    <property type="protein sequence ID" value="MEE6146854.1"/>
    <property type="molecule type" value="Genomic_DNA"/>
</dbReference>
<dbReference type="PANTHER" id="PTHR32196">
    <property type="entry name" value="ABC TRANSPORTER PERMEASE PROTEIN YPHD-RELATED-RELATED"/>
    <property type="match status" value="1"/>
</dbReference>
<feature type="transmembrane region" description="Helical" evidence="8">
    <location>
        <begin position="245"/>
        <end position="263"/>
    </location>
</feature>
<sequence>MRGKFSFNTYSKPIILVAFIVVLWLLAGSNFMNVSNIGSVLNSVSVIGIMVCGTIFVFLIGGIDLSIGALLGLTGVVCVEVINALGATPGSVFVGILAAVAVGALAGLFHGFIVTTFNIPAFLVTFATQTAFTGMSMVITGNKIVSCTQPALFTGIADTKILMLPLPIYFMLLMALISWFVLRRTVFGRQIYAVGGNPTAAEISGINVKGRSIACYVLSGVAAAIGGVVLASMNQQGMASQGADYVNSVITAGVIGGVSLLGGEGTVPGAMYGTVLMGLLTNGLNLMGVDSTQAGLVTGVVTIAAVALDAAQHLDQSKRKAGGLFAGLMKRKDVAAS</sequence>
<evidence type="ECO:0000256" key="4">
    <source>
        <dbReference type="ARBA" id="ARBA00022519"/>
    </source>
</evidence>
<name>A0ABU7R8D5_9ACTN</name>
<evidence type="ECO:0000256" key="3">
    <source>
        <dbReference type="ARBA" id="ARBA00022475"/>
    </source>
</evidence>
<evidence type="ECO:0000256" key="8">
    <source>
        <dbReference type="SAM" id="Phobius"/>
    </source>
</evidence>
<feature type="transmembrane region" description="Helical" evidence="8">
    <location>
        <begin position="121"/>
        <end position="141"/>
    </location>
</feature>
<accession>A0ABU7R8D5</accession>
<dbReference type="Pfam" id="PF02653">
    <property type="entry name" value="BPD_transp_2"/>
    <property type="match status" value="1"/>
</dbReference>
<evidence type="ECO:0000256" key="6">
    <source>
        <dbReference type="ARBA" id="ARBA00022989"/>
    </source>
</evidence>
<keyword evidence="6 8" id="KW-1133">Transmembrane helix</keyword>
<dbReference type="Proteomes" id="UP001332931">
    <property type="component" value="Unassembled WGS sequence"/>
</dbReference>
<keyword evidence="4" id="KW-0997">Cell inner membrane</keyword>
<feature type="transmembrane region" description="Helical" evidence="8">
    <location>
        <begin position="67"/>
        <end position="86"/>
    </location>
</feature>
<feature type="transmembrane region" description="Helical" evidence="8">
    <location>
        <begin position="92"/>
        <end position="114"/>
    </location>
</feature>